<feature type="compositionally biased region" description="Basic residues" evidence="1">
    <location>
        <begin position="1"/>
        <end position="10"/>
    </location>
</feature>
<comment type="caution">
    <text evidence="3">The sequence shown here is derived from an EMBL/GenBank/DDBJ whole genome shotgun (WGS) entry which is preliminary data.</text>
</comment>
<gene>
    <name evidence="3" type="ORF">EDB92DRAFT_1822391</name>
</gene>
<dbReference type="EMBL" id="JAKELL010000318">
    <property type="protein sequence ID" value="KAH8977373.1"/>
    <property type="molecule type" value="Genomic_DNA"/>
</dbReference>
<feature type="region of interest" description="Disordered" evidence="1">
    <location>
        <begin position="50"/>
        <end position="190"/>
    </location>
</feature>
<proteinExistence type="predicted"/>
<evidence type="ECO:0000313" key="3">
    <source>
        <dbReference type="EMBL" id="KAH8977373.1"/>
    </source>
</evidence>
<keyword evidence="4" id="KW-1185">Reference proteome</keyword>
<dbReference type="Proteomes" id="UP001201163">
    <property type="component" value="Unassembled WGS sequence"/>
</dbReference>
<evidence type="ECO:0000256" key="1">
    <source>
        <dbReference type="SAM" id="MobiDB-lite"/>
    </source>
</evidence>
<organism evidence="3 4">
    <name type="scientific">Lactarius akahatsu</name>
    <dbReference type="NCBI Taxonomy" id="416441"/>
    <lineage>
        <taxon>Eukaryota</taxon>
        <taxon>Fungi</taxon>
        <taxon>Dikarya</taxon>
        <taxon>Basidiomycota</taxon>
        <taxon>Agaricomycotina</taxon>
        <taxon>Agaricomycetes</taxon>
        <taxon>Russulales</taxon>
        <taxon>Russulaceae</taxon>
        <taxon>Lactarius</taxon>
    </lineage>
</organism>
<protein>
    <recommendedName>
        <fullName evidence="2">DUF6532 domain-containing protein</fullName>
    </recommendedName>
</protein>
<dbReference type="Pfam" id="PF20149">
    <property type="entry name" value="DUF6532"/>
    <property type="match status" value="1"/>
</dbReference>
<feature type="compositionally biased region" description="Low complexity" evidence="1">
    <location>
        <begin position="144"/>
        <end position="158"/>
    </location>
</feature>
<feature type="region of interest" description="Disordered" evidence="1">
    <location>
        <begin position="1"/>
        <end position="34"/>
    </location>
</feature>
<dbReference type="AlphaFoldDB" id="A0AAD4L822"/>
<feature type="domain" description="DUF6532" evidence="2">
    <location>
        <begin position="305"/>
        <end position="523"/>
    </location>
</feature>
<feature type="compositionally biased region" description="Acidic residues" evidence="1">
    <location>
        <begin position="178"/>
        <end position="187"/>
    </location>
</feature>
<name>A0AAD4L822_9AGAM</name>
<sequence length="564" mass="61614">MAPRTRKSQRLLRNQALEGSNESHTSLDHSMHTNTTNEVRVVGQNTNVQHIGNPTPPQGDLIGKGKRTFASLDDSPGIPATVQPTPTSATKKVRNAGPAHGRPMQLQLTSESEVVRPRVRQPPSAGITGATRKASPLSRHVPQPSSSSYRAPSAPSYSFGPEPALRPTYWDQDPYPTTEEDSTDDDNLAALAQGDPNKLQKVMASEIPSWLDPALGARRCPSVSNTVGTGTSNMSPGNNIYTMPPPVLAETTLPTQPRQDRAQAATGTESTSAWPANTNLLFAPGVTRVLLARQRQLIRDIVRLAVDDLRATLIFNDTFPDGILATCFIRSSLNTATEKVVKKKPAASSIQERLLADDDYVLKIAPVLRARIPLFRSEVKDRCNSIVLAEYTSKVPADIIRSVDWQLSGYNYVHLKGPKGLGSNRLIMRSQPYRNSRIILVIHDLFFTGGNGSFRARYDHLFPGNTGNDGQVVCEVPIPMVALVATALYASLREWRTGDLQTTEFSTTTYFDVYRNHISTLEVILNDRESAFHKMMAAIYAQASVVGNGAAGTPMAQLDLDILE</sequence>
<evidence type="ECO:0000313" key="4">
    <source>
        <dbReference type="Proteomes" id="UP001201163"/>
    </source>
</evidence>
<accession>A0AAD4L822</accession>
<dbReference type="InterPro" id="IPR045341">
    <property type="entry name" value="DUF6532"/>
</dbReference>
<reference evidence="3" key="1">
    <citation type="submission" date="2022-01" db="EMBL/GenBank/DDBJ databases">
        <title>Comparative genomics reveals a dynamic genome evolution in the ectomycorrhizal milk-cap (Lactarius) mushrooms.</title>
        <authorList>
            <consortium name="DOE Joint Genome Institute"/>
            <person name="Lebreton A."/>
            <person name="Tang N."/>
            <person name="Kuo A."/>
            <person name="LaButti K."/>
            <person name="Drula E."/>
            <person name="Barry K."/>
            <person name="Clum A."/>
            <person name="Lipzen A."/>
            <person name="Mousain D."/>
            <person name="Ng V."/>
            <person name="Wang R."/>
            <person name="Wang X."/>
            <person name="Dai Y."/>
            <person name="Henrissat B."/>
            <person name="Grigoriev I.V."/>
            <person name="Guerin-Laguette A."/>
            <person name="Yu F."/>
            <person name="Martin F.M."/>
        </authorList>
    </citation>
    <scope>NUCLEOTIDE SEQUENCE</scope>
    <source>
        <strain evidence="3">QP</strain>
    </source>
</reference>
<evidence type="ECO:0000259" key="2">
    <source>
        <dbReference type="Pfam" id="PF20149"/>
    </source>
</evidence>